<evidence type="ECO:0000313" key="4">
    <source>
        <dbReference type="Proteomes" id="UP000295444"/>
    </source>
</evidence>
<dbReference type="EMBL" id="SNXZ01000003">
    <property type="protein sequence ID" value="TDP97987.1"/>
    <property type="molecule type" value="Genomic_DNA"/>
</dbReference>
<dbReference type="InterPro" id="IPR038765">
    <property type="entry name" value="Papain-like_cys_pep_sf"/>
</dbReference>
<comment type="caution">
    <text evidence="3">The sequence shown here is derived from an EMBL/GenBank/DDBJ whole genome shotgun (WGS) entry which is preliminary data.</text>
</comment>
<dbReference type="Pfam" id="PF06013">
    <property type="entry name" value="WXG100"/>
    <property type="match status" value="1"/>
</dbReference>
<dbReference type="InterPro" id="IPR010310">
    <property type="entry name" value="T7SS_ESAT-6-like"/>
</dbReference>
<dbReference type="Pfam" id="PF05257">
    <property type="entry name" value="CHAP"/>
    <property type="match status" value="1"/>
</dbReference>
<feature type="region of interest" description="Disordered" evidence="1">
    <location>
        <begin position="176"/>
        <end position="297"/>
    </location>
</feature>
<sequence>MTHKDDVSFLPGNAPQLATLADPVYNAVNSRGIEDLATRFTVAGGQVVAVVDKLKSMIEGVDGAWDGASADSFVNYMSTFATAGHSVSDALTNVANDLRNAGTAIEGARDVLEGIFANLVTEVQSLQGQSDEDPTDKINEAVERYRPQVEEQVNAANGVLTNVATAVTGRLTELTSKFSELGDPDTSPFTPGGGRPMEWTPVVPDGPAPGDPQTDPNTAPQTDSPQSSAPPAEAPQTDPQSSGPPPGDPQAGAPQPGSPQPGAPQAGDPQAGGAQGQPGEQPPGDQPPGDQPPADRQATTDKILATARGELGYEEGPNDENKYGPPAAWCSSFATWVWRQSGVDIPSLPFTGDVYNWGVAHNQAYDSNNLGQARPGDVLLFGTGPQSPSTSTHIGVVESVDGGKVTLIEGNSSDRVQRVTYNLSSGNFYGGVHPTP</sequence>
<evidence type="ECO:0000313" key="3">
    <source>
        <dbReference type="EMBL" id="TDP97987.1"/>
    </source>
</evidence>
<reference evidence="3 4" key="1">
    <citation type="submission" date="2019-03" db="EMBL/GenBank/DDBJ databases">
        <title>Genomic Encyclopedia of Type Strains, Phase IV (KMG-IV): sequencing the most valuable type-strain genomes for metagenomic binning, comparative biology and taxonomic classification.</title>
        <authorList>
            <person name="Goeker M."/>
        </authorList>
    </citation>
    <scope>NUCLEOTIDE SEQUENCE [LARGE SCALE GENOMIC DNA]</scope>
    <source>
        <strain evidence="3 4">DSM 45361</strain>
    </source>
</reference>
<dbReference type="OrthoDB" id="9815928at2"/>
<feature type="compositionally biased region" description="Pro residues" evidence="1">
    <location>
        <begin position="280"/>
        <end position="291"/>
    </location>
</feature>
<evidence type="ECO:0000259" key="2">
    <source>
        <dbReference type="Pfam" id="PF05257"/>
    </source>
</evidence>
<proteinExistence type="predicted"/>
<organism evidence="3 4">
    <name type="scientific">Labedaea rhizosphaerae</name>
    <dbReference type="NCBI Taxonomy" id="598644"/>
    <lineage>
        <taxon>Bacteria</taxon>
        <taxon>Bacillati</taxon>
        <taxon>Actinomycetota</taxon>
        <taxon>Actinomycetes</taxon>
        <taxon>Pseudonocardiales</taxon>
        <taxon>Pseudonocardiaceae</taxon>
        <taxon>Labedaea</taxon>
    </lineage>
</organism>
<gene>
    <name evidence="3" type="ORF">EV186_103967</name>
</gene>
<protein>
    <submittedName>
        <fullName evidence="3">WXG100 family type VII secretion target</fullName>
    </submittedName>
</protein>
<feature type="domain" description="Peptidase C51" evidence="2">
    <location>
        <begin position="325"/>
        <end position="411"/>
    </location>
</feature>
<evidence type="ECO:0000256" key="1">
    <source>
        <dbReference type="SAM" id="MobiDB-lite"/>
    </source>
</evidence>
<feature type="compositionally biased region" description="Polar residues" evidence="1">
    <location>
        <begin position="214"/>
        <end position="223"/>
    </location>
</feature>
<dbReference type="InterPro" id="IPR007921">
    <property type="entry name" value="CHAP_dom"/>
</dbReference>
<dbReference type="Proteomes" id="UP000295444">
    <property type="component" value="Unassembled WGS sequence"/>
</dbReference>
<dbReference type="SUPFAM" id="SSF54001">
    <property type="entry name" value="Cysteine proteinases"/>
    <property type="match status" value="1"/>
</dbReference>
<dbReference type="SUPFAM" id="SSF140453">
    <property type="entry name" value="EsxAB dimer-like"/>
    <property type="match status" value="1"/>
</dbReference>
<dbReference type="RefSeq" id="WP_133851106.1">
    <property type="nucleotide sequence ID" value="NZ_SNXZ01000003.1"/>
</dbReference>
<name>A0A4R6SE55_LABRH</name>
<feature type="compositionally biased region" description="Low complexity" evidence="1">
    <location>
        <begin position="224"/>
        <end position="241"/>
    </location>
</feature>
<feature type="compositionally biased region" description="Low complexity" evidence="1">
    <location>
        <begin position="263"/>
        <end position="279"/>
    </location>
</feature>
<dbReference type="Gene3D" id="3.90.1720.10">
    <property type="entry name" value="endopeptidase domain like (from Nostoc punctiforme)"/>
    <property type="match status" value="1"/>
</dbReference>
<keyword evidence="4" id="KW-1185">Reference proteome</keyword>
<dbReference type="InterPro" id="IPR036689">
    <property type="entry name" value="ESAT-6-like_sf"/>
</dbReference>
<dbReference type="Gene3D" id="1.10.287.1060">
    <property type="entry name" value="ESAT-6-like"/>
    <property type="match status" value="1"/>
</dbReference>
<dbReference type="AlphaFoldDB" id="A0A4R6SE55"/>
<accession>A0A4R6SE55</accession>